<reference evidence="5" key="1">
    <citation type="submission" date="2025-05" db="UniProtKB">
        <authorList>
            <consortium name="RefSeq"/>
        </authorList>
    </citation>
    <scope>NUCLEOTIDE SEQUENCE [LARGE SCALE GENOMIC DNA]</scope>
</reference>
<dbReference type="PROSITE" id="PS00134">
    <property type="entry name" value="TRYPSIN_HIS"/>
    <property type="match status" value="1"/>
</dbReference>
<accession>A0ABM3LZG5</accession>
<sequence length="439" mass="49324">MKGELLILKTLLILIQCNDYVPFVSPILTMYPCLNTRDIVVWYDTTLPPKDRNQYYLYINRMFPARVAIETKFNAHVSITMNIRTGNNTFTPEVLREGVASTHTYRTTNPGLISYGYKVKGTVPGKVPYLTSLTSNKVELCTQPNVGFLDAYTANTVDSETRLDCGRRKVAHTELIFNGEQTKPGDWPWHAALYKFDYPNNKYVCGGTLLSSHFVLTAAHCASVRGVPVVAEVMSVILGKYRLYGGDLGTQEKEVHRIIIHEDFQYRYLHNDIALLKLSTEVSFNDYIQPACLWYSKASAKLLSEEIVGMIVGWGFDSSYTLSRTIRQTQMPMVPDSVCMSSNPNFFTSILNDKKFCAGYRNHSSPCNGDSGSAFQVFIPDSAQQTVNTHSSGAWLVRGIVSLAVSRDDAAVCDPDEYVVFTDVAEYLTWIQNNVDYDL</sequence>
<dbReference type="Proteomes" id="UP001652582">
    <property type="component" value="Chromosome 2"/>
</dbReference>
<feature type="domain" description="Peptidase S1" evidence="4">
    <location>
        <begin position="176"/>
        <end position="436"/>
    </location>
</feature>
<keyword evidence="2" id="KW-0378">Hydrolase</keyword>
<evidence type="ECO:0000256" key="1">
    <source>
        <dbReference type="ARBA" id="ARBA00023157"/>
    </source>
</evidence>
<gene>
    <name evidence="6" type="primary">LOC112045206</name>
</gene>
<dbReference type="RefSeq" id="XP_052744454.1">
    <property type="nucleotide sequence ID" value="XM_052888494.1"/>
</dbReference>
<proteinExistence type="predicted"/>
<name>A0ABM3LZG5_BICAN</name>
<dbReference type="Gene3D" id="2.40.10.10">
    <property type="entry name" value="Trypsin-like serine proteases"/>
    <property type="match status" value="1"/>
</dbReference>
<feature type="chain" id="PRO_5046490587" evidence="3">
    <location>
        <begin position="27"/>
        <end position="439"/>
    </location>
</feature>
<dbReference type="SUPFAM" id="SSF50494">
    <property type="entry name" value="Trypsin-like serine proteases"/>
    <property type="match status" value="1"/>
</dbReference>
<keyword evidence="2" id="KW-0645">Protease</keyword>
<dbReference type="PROSITE" id="PS50240">
    <property type="entry name" value="TRYPSIN_DOM"/>
    <property type="match status" value="1"/>
</dbReference>
<dbReference type="PRINTS" id="PR00722">
    <property type="entry name" value="CHYMOTRYPSIN"/>
</dbReference>
<dbReference type="InterPro" id="IPR033116">
    <property type="entry name" value="TRYPSIN_SER"/>
</dbReference>
<dbReference type="InterPro" id="IPR051333">
    <property type="entry name" value="CLIP_Serine_Protease"/>
</dbReference>
<protein>
    <submittedName>
        <fullName evidence="6">Chymotrypsin-like elastase family member 2A</fullName>
    </submittedName>
</protein>
<dbReference type="GeneID" id="112045206"/>
<keyword evidence="1" id="KW-1015">Disulfide bond</keyword>
<evidence type="ECO:0000256" key="3">
    <source>
        <dbReference type="SAM" id="SignalP"/>
    </source>
</evidence>
<feature type="signal peptide" evidence="3">
    <location>
        <begin position="1"/>
        <end position="26"/>
    </location>
</feature>
<keyword evidence="5" id="KW-1185">Reference proteome</keyword>
<dbReference type="InterPro" id="IPR018114">
    <property type="entry name" value="TRYPSIN_HIS"/>
</dbReference>
<reference evidence="6" key="2">
    <citation type="submission" date="2025-08" db="UniProtKB">
        <authorList>
            <consortium name="RefSeq"/>
        </authorList>
    </citation>
    <scope>IDENTIFICATION</scope>
</reference>
<evidence type="ECO:0000313" key="5">
    <source>
        <dbReference type="Proteomes" id="UP001652582"/>
    </source>
</evidence>
<evidence type="ECO:0000259" key="4">
    <source>
        <dbReference type="PROSITE" id="PS50240"/>
    </source>
</evidence>
<dbReference type="InterPro" id="IPR001314">
    <property type="entry name" value="Peptidase_S1A"/>
</dbReference>
<keyword evidence="2" id="KW-0720">Serine protease</keyword>
<dbReference type="PROSITE" id="PS00135">
    <property type="entry name" value="TRYPSIN_SER"/>
    <property type="match status" value="1"/>
</dbReference>
<dbReference type="SMART" id="SM00020">
    <property type="entry name" value="Tryp_SPc"/>
    <property type="match status" value="1"/>
</dbReference>
<organism evidence="5 6">
    <name type="scientific">Bicyclus anynana</name>
    <name type="common">Squinting bush brown butterfly</name>
    <dbReference type="NCBI Taxonomy" id="110368"/>
    <lineage>
        <taxon>Eukaryota</taxon>
        <taxon>Metazoa</taxon>
        <taxon>Ecdysozoa</taxon>
        <taxon>Arthropoda</taxon>
        <taxon>Hexapoda</taxon>
        <taxon>Insecta</taxon>
        <taxon>Pterygota</taxon>
        <taxon>Neoptera</taxon>
        <taxon>Endopterygota</taxon>
        <taxon>Lepidoptera</taxon>
        <taxon>Glossata</taxon>
        <taxon>Ditrysia</taxon>
        <taxon>Papilionoidea</taxon>
        <taxon>Nymphalidae</taxon>
        <taxon>Satyrinae</taxon>
        <taxon>Satyrini</taxon>
        <taxon>Mycalesina</taxon>
        <taxon>Bicyclus</taxon>
    </lineage>
</organism>
<dbReference type="CDD" id="cd00190">
    <property type="entry name" value="Tryp_SPc"/>
    <property type="match status" value="1"/>
</dbReference>
<dbReference type="PANTHER" id="PTHR24260">
    <property type="match status" value="1"/>
</dbReference>
<keyword evidence="3" id="KW-0732">Signal</keyword>
<dbReference type="Pfam" id="PF00089">
    <property type="entry name" value="Trypsin"/>
    <property type="match status" value="1"/>
</dbReference>
<dbReference type="InterPro" id="IPR043504">
    <property type="entry name" value="Peptidase_S1_PA_chymotrypsin"/>
</dbReference>
<evidence type="ECO:0000313" key="6">
    <source>
        <dbReference type="RefSeq" id="XP_052744454.1"/>
    </source>
</evidence>
<dbReference type="InterPro" id="IPR001254">
    <property type="entry name" value="Trypsin_dom"/>
</dbReference>
<evidence type="ECO:0000256" key="2">
    <source>
        <dbReference type="RuleBase" id="RU363034"/>
    </source>
</evidence>
<dbReference type="PANTHER" id="PTHR24260:SF143">
    <property type="entry name" value="SERINE PROTEASE GD-LIKE PROTEIN"/>
    <property type="match status" value="1"/>
</dbReference>
<dbReference type="InterPro" id="IPR009003">
    <property type="entry name" value="Peptidase_S1_PA"/>
</dbReference>